<comment type="similarity">
    <text evidence="3">In the N-terminal section; belongs to the DHBP synthase family.</text>
</comment>
<keyword evidence="7" id="KW-0547">Nucleotide-binding</keyword>
<dbReference type="GO" id="GO:0009231">
    <property type="term" value="P:riboflavin biosynthetic process"/>
    <property type="evidence" value="ECO:0007669"/>
    <property type="project" value="UniProtKB-KW"/>
</dbReference>
<dbReference type="PANTHER" id="PTHR21327">
    <property type="entry name" value="GTP CYCLOHYDROLASE II-RELATED"/>
    <property type="match status" value="1"/>
</dbReference>
<dbReference type="AlphaFoldDB" id="A0AAD0Q405"/>
<evidence type="ECO:0000256" key="12">
    <source>
        <dbReference type="ARBA" id="ARBA00049295"/>
    </source>
</evidence>
<accession>A0AAD0Q405</accession>
<dbReference type="GO" id="GO:0003935">
    <property type="term" value="F:GTP cyclohydrolase II activity"/>
    <property type="evidence" value="ECO:0007669"/>
    <property type="project" value="UniProtKB-EC"/>
</dbReference>
<keyword evidence="8" id="KW-0378">Hydrolase</keyword>
<dbReference type="GO" id="GO:0005525">
    <property type="term" value="F:GTP binding"/>
    <property type="evidence" value="ECO:0007669"/>
    <property type="project" value="UniProtKB-KW"/>
</dbReference>
<dbReference type="RefSeq" id="WP_114930904.1">
    <property type="nucleotide sequence ID" value="NZ_CP030930.1"/>
</dbReference>
<dbReference type="FunFam" id="3.40.50.10990:FF:000001">
    <property type="entry name" value="Riboflavin biosynthesis protein RibBA"/>
    <property type="match status" value="1"/>
</dbReference>
<evidence type="ECO:0000313" key="14">
    <source>
        <dbReference type="EMBL" id="AXI71484.1"/>
    </source>
</evidence>
<dbReference type="Pfam" id="PF00925">
    <property type="entry name" value="GTP_cyclohydro2"/>
    <property type="match status" value="1"/>
</dbReference>
<evidence type="ECO:0000259" key="13">
    <source>
        <dbReference type="Pfam" id="PF00925"/>
    </source>
</evidence>
<dbReference type="GO" id="GO:0046872">
    <property type="term" value="F:metal ion binding"/>
    <property type="evidence" value="ECO:0007669"/>
    <property type="project" value="UniProtKB-KW"/>
</dbReference>
<evidence type="ECO:0000313" key="15">
    <source>
        <dbReference type="EMBL" id="UTR81847.1"/>
    </source>
</evidence>
<keyword evidence="9" id="KW-0862">Zinc</keyword>
<evidence type="ECO:0000256" key="8">
    <source>
        <dbReference type="ARBA" id="ARBA00022801"/>
    </source>
</evidence>
<evidence type="ECO:0000256" key="3">
    <source>
        <dbReference type="ARBA" id="ARBA00005520"/>
    </source>
</evidence>
<dbReference type="EMBL" id="CP101397">
    <property type="protein sequence ID" value="UTR81847.1"/>
    <property type="molecule type" value="Genomic_DNA"/>
</dbReference>
<evidence type="ECO:0000256" key="6">
    <source>
        <dbReference type="ARBA" id="ARBA00022723"/>
    </source>
</evidence>
<feature type="domain" description="GTP cyclohydrolase II" evidence="13">
    <location>
        <begin position="28"/>
        <end position="187"/>
    </location>
</feature>
<keyword evidence="17" id="KW-1185">Reference proteome</keyword>
<dbReference type="Proteomes" id="UP001058236">
    <property type="component" value="Chromosome"/>
</dbReference>
<dbReference type="SUPFAM" id="SSF142695">
    <property type="entry name" value="RibA-like"/>
    <property type="match status" value="1"/>
</dbReference>
<dbReference type="GO" id="GO:0005829">
    <property type="term" value="C:cytosol"/>
    <property type="evidence" value="ECO:0007669"/>
    <property type="project" value="TreeGrafter"/>
</dbReference>
<dbReference type="Gene3D" id="3.40.50.10990">
    <property type="entry name" value="GTP cyclohydrolase II"/>
    <property type="match status" value="1"/>
</dbReference>
<dbReference type="Proteomes" id="UP000253779">
    <property type="component" value="Chromosome"/>
</dbReference>
<name>A0AAD0Q405_9ACTN</name>
<evidence type="ECO:0000256" key="11">
    <source>
        <dbReference type="ARBA" id="ARBA00043932"/>
    </source>
</evidence>
<dbReference type="NCBIfam" id="NF001591">
    <property type="entry name" value="PRK00393.1"/>
    <property type="match status" value="1"/>
</dbReference>
<evidence type="ECO:0000256" key="10">
    <source>
        <dbReference type="ARBA" id="ARBA00023134"/>
    </source>
</evidence>
<dbReference type="EC" id="3.5.4.25" evidence="4"/>
<evidence type="ECO:0000256" key="2">
    <source>
        <dbReference type="ARBA" id="ARBA00004853"/>
    </source>
</evidence>
<comment type="catalytic activity">
    <reaction evidence="12">
        <text>GTP + 4 H2O = 2,5-diamino-6-hydroxy-4-(5-phosphoribosylamino)-pyrimidine + formate + 2 phosphate + 3 H(+)</text>
        <dbReference type="Rhea" id="RHEA:23704"/>
        <dbReference type="ChEBI" id="CHEBI:15377"/>
        <dbReference type="ChEBI" id="CHEBI:15378"/>
        <dbReference type="ChEBI" id="CHEBI:15740"/>
        <dbReference type="ChEBI" id="CHEBI:37565"/>
        <dbReference type="ChEBI" id="CHEBI:43474"/>
        <dbReference type="ChEBI" id="CHEBI:58614"/>
        <dbReference type="EC" id="3.5.4.25"/>
    </reaction>
</comment>
<protein>
    <recommendedName>
        <fullName evidence="4">GTP cyclohydrolase II</fullName>
        <ecNumber evidence="4">3.5.4.25</ecNumber>
    </recommendedName>
</protein>
<sequence>MSSTVPTAAGLDTPSTPLRPAAVRADVSVPVETSTGTVTARMLSFTGLVDGREHIALVFGERQRDIPLVRVHSECLTGDVFGSGRCDCGPQLREALDLLARHGGVLLYLRQEGRGIGLYNKLDAYLLQDGGLDTFEANRKLNFADDLRDYRPAAQMLAALSVDAIQLLTNNPDKARQLTDSGVEVRSTRSTGAFVRSTNRGYLLAKREVAGHRIELPDPERT</sequence>
<keyword evidence="10" id="KW-0342">GTP-binding</keyword>
<evidence type="ECO:0000256" key="5">
    <source>
        <dbReference type="ARBA" id="ARBA00022619"/>
    </source>
</evidence>
<dbReference type="InterPro" id="IPR000926">
    <property type="entry name" value="RibA"/>
</dbReference>
<gene>
    <name evidence="14" type="ORF">DTW94_09405</name>
    <name evidence="15" type="ORF">NLU04_26880</name>
</gene>
<evidence type="ECO:0000256" key="4">
    <source>
        <dbReference type="ARBA" id="ARBA00012762"/>
    </source>
</evidence>
<evidence type="ECO:0000313" key="17">
    <source>
        <dbReference type="Proteomes" id="UP001058236"/>
    </source>
</evidence>
<evidence type="ECO:0000256" key="1">
    <source>
        <dbReference type="ARBA" id="ARBA00001947"/>
    </source>
</evidence>
<keyword evidence="5" id="KW-0686">Riboflavin biosynthesis</keyword>
<dbReference type="EMBL" id="CP030930">
    <property type="protein sequence ID" value="AXI71484.1"/>
    <property type="molecule type" value="Genomic_DNA"/>
</dbReference>
<organism evidence="14 16">
    <name type="scientific">Streptomyces cavourensis</name>
    <dbReference type="NCBI Taxonomy" id="67258"/>
    <lineage>
        <taxon>Bacteria</taxon>
        <taxon>Bacillati</taxon>
        <taxon>Actinomycetota</taxon>
        <taxon>Actinomycetes</taxon>
        <taxon>Kitasatosporales</taxon>
        <taxon>Streptomycetaceae</taxon>
        <taxon>Streptomyces</taxon>
    </lineage>
</organism>
<reference evidence="14 16" key="1">
    <citation type="submission" date="2018-07" db="EMBL/GenBank/DDBJ databases">
        <title>Complete genome sequence of soil actinomycete Streptomyces cavourensis tj430.</title>
        <authorList>
            <person name="Wang P."/>
            <person name="Huang Y."/>
        </authorList>
    </citation>
    <scope>NUCLEOTIDE SEQUENCE [LARGE SCALE GENOMIC DNA]</scope>
    <source>
        <strain evidence="14 16">TJ430</strain>
    </source>
</reference>
<dbReference type="InterPro" id="IPR032677">
    <property type="entry name" value="GTP_cyclohydro_II"/>
</dbReference>
<comment type="function">
    <text evidence="11">Catalyzes the conversion of GTP to 2,5-diamino-6-ribosylamino-4(3H)-pyrimidinone 5'-phosphate (DARP), formate and pyrophosphate.</text>
</comment>
<comment type="cofactor">
    <cofactor evidence="1">
        <name>Zn(2+)</name>
        <dbReference type="ChEBI" id="CHEBI:29105"/>
    </cofactor>
</comment>
<dbReference type="PANTHER" id="PTHR21327:SF18">
    <property type="entry name" value="3,4-DIHYDROXY-2-BUTANONE 4-PHOSPHATE SYNTHASE"/>
    <property type="match status" value="1"/>
</dbReference>
<keyword evidence="6" id="KW-0479">Metal-binding</keyword>
<evidence type="ECO:0000256" key="9">
    <source>
        <dbReference type="ARBA" id="ARBA00022833"/>
    </source>
</evidence>
<proteinExistence type="inferred from homology"/>
<dbReference type="CDD" id="cd00641">
    <property type="entry name" value="GTP_cyclohydro2"/>
    <property type="match status" value="1"/>
</dbReference>
<evidence type="ECO:0000256" key="7">
    <source>
        <dbReference type="ARBA" id="ARBA00022741"/>
    </source>
</evidence>
<evidence type="ECO:0000313" key="16">
    <source>
        <dbReference type="Proteomes" id="UP000253779"/>
    </source>
</evidence>
<reference evidence="15" key="2">
    <citation type="submission" date="2022-07" db="EMBL/GenBank/DDBJ databases">
        <title>Genomic of Streptomyces cavourensis F2.</title>
        <authorList>
            <person name="Hu S."/>
            <person name="Liang W."/>
        </authorList>
    </citation>
    <scope>NUCLEOTIDE SEQUENCE</scope>
    <source>
        <strain evidence="15">F2</strain>
    </source>
</reference>
<dbReference type="InterPro" id="IPR036144">
    <property type="entry name" value="RibA-like_sf"/>
</dbReference>
<comment type="pathway">
    <text evidence="2">Cofactor biosynthesis; riboflavin biosynthesis; 5-amino-6-(D-ribitylamino)uracil from GTP: step 1/4.</text>
</comment>